<sequence length="339" mass="37806">MALTWTFASLSILAVTPSSSSSAPRPASRAYAWGLGRHDRDLAAVPQLVHVQKWVYIGVIPNLLASSVARVSAALLLIRLFGRRKWFKWYLVLFTSLQTMLIVADAAVLWTQSRPVEGLWDPFVEAVRRPAVVSESLVFTIQAMLTFSDPTYVLFPVIFVYQLHMPFRRKLGLILLLMLSLVTMTVSLLKTIQAKISVGDGTRTDDIQYRTSLLQVWAGVEQSLVITLSCVPALRTWFNSVVFPAFQSVTSSVVRVFGSSSRSHSSLAGSKRSSDKPISVQYYDLELQPQLHYHHHISVEDTGYHHCLVPGNQIRQTSNITISTMSIMPEPPPVAKLGR</sequence>
<feature type="signal peptide" evidence="7">
    <location>
        <begin position="1"/>
        <end position="22"/>
    </location>
</feature>
<evidence type="ECO:0000256" key="7">
    <source>
        <dbReference type="SAM" id="SignalP"/>
    </source>
</evidence>
<feature type="domain" description="Rhodopsin" evidence="8">
    <location>
        <begin position="27"/>
        <end position="238"/>
    </location>
</feature>
<dbReference type="PANTHER" id="PTHR33048">
    <property type="entry name" value="PTH11-LIKE INTEGRAL MEMBRANE PROTEIN (AFU_ORTHOLOGUE AFUA_5G11245)"/>
    <property type="match status" value="1"/>
</dbReference>
<protein>
    <recommendedName>
        <fullName evidence="8">Rhodopsin domain-containing protein</fullName>
    </recommendedName>
</protein>
<evidence type="ECO:0000313" key="10">
    <source>
        <dbReference type="Proteomes" id="UP001444661"/>
    </source>
</evidence>
<evidence type="ECO:0000256" key="4">
    <source>
        <dbReference type="ARBA" id="ARBA00023136"/>
    </source>
</evidence>
<evidence type="ECO:0000313" key="9">
    <source>
        <dbReference type="EMBL" id="KAK8017681.1"/>
    </source>
</evidence>
<reference evidence="9 10" key="1">
    <citation type="submission" date="2023-01" db="EMBL/GenBank/DDBJ databases">
        <title>Analysis of 21 Apiospora genomes using comparative genomics revels a genus with tremendous synthesis potential of carbohydrate active enzymes and secondary metabolites.</title>
        <authorList>
            <person name="Sorensen T."/>
        </authorList>
    </citation>
    <scope>NUCLEOTIDE SEQUENCE [LARGE SCALE GENOMIC DNA]</scope>
    <source>
        <strain evidence="9 10">CBS 33761</strain>
    </source>
</reference>
<evidence type="ECO:0000256" key="5">
    <source>
        <dbReference type="ARBA" id="ARBA00038359"/>
    </source>
</evidence>
<keyword evidence="2 6" id="KW-0812">Transmembrane</keyword>
<keyword evidence="7" id="KW-0732">Signal</keyword>
<evidence type="ECO:0000259" key="8">
    <source>
        <dbReference type="Pfam" id="PF20684"/>
    </source>
</evidence>
<comment type="similarity">
    <text evidence="5">Belongs to the SAT4 family.</text>
</comment>
<feature type="transmembrane region" description="Helical" evidence="6">
    <location>
        <begin position="56"/>
        <end position="78"/>
    </location>
</feature>
<evidence type="ECO:0000256" key="1">
    <source>
        <dbReference type="ARBA" id="ARBA00004141"/>
    </source>
</evidence>
<proteinExistence type="inferred from homology"/>
<dbReference type="PANTHER" id="PTHR33048:SF146">
    <property type="entry name" value="INTEGRAL MEMBRANE PROTEIN"/>
    <property type="match status" value="1"/>
</dbReference>
<name>A0ABR1RRT0_9PEZI</name>
<feature type="transmembrane region" description="Helical" evidence="6">
    <location>
        <begin position="171"/>
        <end position="189"/>
    </location>
</feature>
<feature type="transmembrane region" description="Helical" evidence="6">
    <location>
        <begin position="137"/>
        <end position="159"/>
    </location>
</feature>
<evidence type="ECO:0000256" key="6">
    <source>
        <dbReference type="SAM" id="Phobius"/>
    </source>
</evidence>
<keyword evidence="3 6" id="KW-1133">Transmembrane helix</keyword>
<gene>
    <name evidence="9" type="ORF">PG993_014007</name>
</gene>
<dbReference type="InterPro" id="IPR052337">
    <property type="entry name" value="SAT4-like"/>
</dbReference>
<keyword evidence="4 6" id="KW-0472">Membrane</keyword>
<comment type="subcellular location">
    <subcellularLocation>
        <location evidence="1">Membrane</location>
        <topology evidence="1">Multi-pass membrane protein</topology>
    </subcellularLocation>
</comment>
<dbReference type="EMBL" id="JAQQWK010000013">
    <property type="protein sequence ID" value="KAK8017681.1"/>
    <property type="molecule type" value="Genomic_DNA"/>
</dbReference>
<keyword evidence="10" id="KW-1185">Reference proteome</keyword>
<dbReference type="Pfam" id="PF20684">
    <property type="entry name" value="Fung_rhodopsin"/>
    <property type="match status" value="1"/>
</dbReference>
<accession>A0ABR1RRT0</accession>
<dbReference type="Proteomes" id="UP001444661">
    <property type="component" value="Unassembled WGS sequence"/>
</dbReference>
<dbReference type="InterPro" id="IPR049326">
    <property type="entry name" value="Rhodopsin_dom_fungi"/>
</dbReference>
<feature type="transmembrane region" description="Helical" evidence="6">
    <location>
        <begin position="90"/>
        <end position="110"/>
    </location>
</feature>
<feature type="chain" id="PRO_5045594318" description="Rhodopsin domain-containing protein" evidence="7">
    <location>
        <begin position="23"/>
        <end position="339"/>
    </location>
</feature>
<evidence type="ECO:0000256" key="2">
    <source>
        <dbReference type="ARBA" id="ARBA00022692"/>
    </source>
</evidence>
<comment type="caution">
    <text evidence="9">The sequence shown here is derived from an EMBL/GenBank/DDBJ whole genome shotgun (WGS) entry which is preliminary data.</text>
</comment>
<evidence type="ECO:0000256" key="3">
    <source>
        <dbReference type="ARBA" id="ARBA00022989"/>
    </source>
</evidence>
<organism evidence="9 10">
    <name type="scientific">Apiospora rasikravindrae</name>
    <dbReference type="NCBI Taxonomy" id="990691"/>
    <lineage>
        <taxon>Eukaryota</taxon>
        <taxon>Fungi</taxon>
        <taxon>Dikarya</taxon>
        <taxon>Ascomycota</taxon>
        <taxon>Pezizomycotina</taxon>
        <taxon>Sordariomycetes</taxon>
        <taxon>Xylariomycetidae</taxon>
        <taxon>Amphisphaeriales</taxon>
        <taxon>Apiosporaceae</taxon>
        <taxon>Apiospora</taxon>
    </lineage>
</organism>